<gene>
    <name evidence="7" type="ORF">LT85_0531</name>
</gene>
<keyword evidence="3 5" id="KW-1133">Transmembrane helix</keyword>
<feature type="transmembrane region" description="Helical" evidence="5">
    <location>
        <begin position="224"/>
        <end position="241"/>
    </location>
</feature>
<name>A0A0A1F584_9BURK</name>
<feature type="transmembrane region" description="Helical" evidence="5">
    <location>
        <begin position="261"/>
        <end position="283"/>
    </location>
</feature>
<feature type="transmembrane region" description="Helical" evidence="5">
    <location>
        <begin position="111"/>
        <end position="130"/>
    </location>
</feature>
<dbReference type="AlphaFoldDB" id="A0A0A1F584"/>
<keyword evidence="8" id="KW-1185">Reference proteome</keyword>
<feature type="transmembrane region" description="Helical" evidence="5">
    <location>
        <begin position="142"/>
        <end position="164"/>
    </location>
</feature>
<reference evidence="8" key="1">
    <citation type="journal article" date="2014" name="Soil Biol. Biochem.">
        <title>Structure and function of bacterial communities in ageing soils: Insights from the Mendocino ecological staircase.</title>
        <authorList>
            <person name="Uroz S."/>
            <person name="Tech J.J."/>
            <person name="Sawaya N.A."/>
            <person name="Frey-Klett P."/>
            <person name="Leveau J.H.J."/>
        </authorList>
    </citation>
    <scope>NUCLEOTIDE SEQUENCE [LARGE SCALE GENOMIC DNA]</scope>
    <source>
        <strain evidence="8">Cal35</strain>
    </source>
</reference>
<dbReference type="KEGG" id="care:LT85_0531"/>
<dbReference type="RefSeq" id="WP_038484902.1">
    <property type="nucleotide sequence ID" value="NZ_CP009962.1"/>
</dbReference>
<dbReference type="SUPFAM" id="SSF103473">
    <property type="entry name" value="MFS general substrate transporter"/>
    <property type="match status" value="1"/>
</dbReference>
<dbReference type="HOGENOM" id="CLU_001265_5_1_4"/>
<dbReference type="STRING" id="279058.LT85_0531"/>
<feature type="transmembrane region" description="Helical" evidence="5">
    <location>
        <begin position="316"/>
        <end position="336"/>
    </location>
</feature>
<dbReference type="Gene3D" id="1.20.1250.20">
    <property type="entry name" value="MFS general substrate transporter like domains"/>
    <property type="match status" value="2"/>
</dbReference>
<feature type="transmembrane region" description="Helical" evidence="5">
    <location>
        <begin position="84"/>
        <end position="105"/>
    </location>
</feature>
<dbReference type="InterPro" id="IPR036259">
    <property type="entry name" value="MFS_trans_sf"/>
</dbReference>
<proteinExistence type="predicted"/>
<dbReference type="GO" id="GO:0016020">
    <property type="term" value="C:membrane"/>
    <property type="evidence" value="ECO:0007669"/>
    <property type="project" value="UniProtKB-SubCell"/>
</dbReference>
<feature type="transmembrane region" description="Helical" evidence="5">
    <location>
        <begin position="170"/>
        <end position="191"/>
    </location>
</feature>
<dbReference type="Pfam" id="PF07690">
    <property type="entry name" value="MFS_1"/>
    <property type="match status" value="1"/>
</dbReference>
<evidence type="ECO:0000313" key="7">
    <source>
        <dbReference type="EMBL" id="AIY39691.1"/>
    </source>
</evidence>
<evidence type="ECO:0000256" key="5">
    <source>
        <dbReference type="SAM" id="Phobius"/>
    </source>
</evidence>
<evidence type="ECO:0000256" key="3">
    <source>
        <dbReference type="ARBA" id="ARBA00022989"/>
    </source>
</evidence>
<dbReference type="Proteomes" id="UP000030302">
    <property type="component" value="Chromosome"/>
</dbReference>
<dbReference type="PANTHER" id="PTHR11662:SF399">
    <property type="entry name" value="FI19708P1-RELATED"/>
    <property type="match status" value="1"/>
</dbReference>
<feature type="domain" description="Major facilitator superfamily (MFS) profile" evidence="6">
    <location>
        <begin position="13"/>
        <end position="415"/>
    </location>
</feature>
<evidence type="ECO:0000313" key="8">
    <source>
        <dbReference type="Proteomes" id="UP000030302"/>
    </source>
</evidence>
<dbReference type="InterPro" id="IPR011701">
    <property type="entry name" value="MFS"/>
</dbReference>
<feature type="transmembrane region" description="Helical" evidence="5">
    <location>
        <begin position="290"/>
        <end position="310"/>
    </location>
</feature>
<organism evidence="7 8">
    <name type="scientific">Collimonas arenae</name>
    <dbReference type="NCBI Taxonomy" id="279058"/>
    <lineage>
        <taxon>Bacteria</taxon>
        <taxon>Pseudomonadati</taxon>
        <taxon>Pseudomonadota</taxon>
        <taxon>Betaproteobacteria</taxon>
        <taxon>Burkholderiales</taxon>
        <taxon>Oxalobacteraceae</taxon>
        <taxon>Collimonas</taxon>
    </lineage>
</organism>
<dbReference type="PANTHER" id="PTHR11662">
    <property type="entry name" value="SOLUTE CARRIER FAMILY 17"/>
    <property type="match status" value="1"/>
</dbReference>
<evidence type="ECO:0000259" key="6">
    <source>
        <dbReference type="PROSITE" id="PS50850"/>
    </source>
</evidence>
<dbReference type="InterPro" id="IPR020846">
    <property type="entry name" value="MFS_dom"/>
</dbReference>
<dbReference type="OrthoDB" id="8596007at2"/>
<comment type="subcellular location">
    <subcellularLocation>
        <location evidence="1">Membrane</location>
        <topology evidence="1">Multi-pass membrane protein</topology>
    </subcellularLocation>
</comment>
<protein>
    <submittedName>
        <fullName evidence="7">D-galactonate transporter</fullName>
    </submittedName>
</protein>
<sequence length="430" mass="45819">MESKSWRWCGVLTLFVVAAISYIDRINLAVLVTDHAFLAHIGLESGDRVRQGMFATVFLVGYGLSSVLLTPFCSALLGVRQSLIYGLAFWGALTFASPLAHGYGLILTSRLLLGIAEGPLYSLAAAYIKAHFTSRESGKPNSLVNMGTGIGLAIGYPLVSYLLTHFDWQTSFHVIGLVNIVLGIPLVIAFVHMPGKERHGSSAPPPRAAMPVRQVVAGAWQTRHLILITVLTSAALAYLWGSSNWLPAYLKVSRGFSLREMGWLASLPQYAMVCGVLMGGIVLDKLQRRWVPCMFLVGSLSVALAVWLTIQTADRYWAAAGMVAANFFWGLQAPAIPSIVQDNSRAEYTASAFGVVNGVGSLIAGLMPLAMGGVISAVSAGSGGAASGFFAGFALLIGTQLVVFICGLILWLRERAERRSLVPASSGLSA</sequence>
<dbReference type="GO" id="GO:0022857">
    <property type="term" value="F:transmembrane transporter activity"/>
    <property type="evidence" value="ECO:0007669"/>
    <property type="project" value="InterPro"/>
</dbReference>
<keyword evidence="4 5" id="KW-0472">Membrane</keyword>
<dbReference type="InterPro" id="IPR050382">
    <property type="entry name" value="MFS_Na/Anion_cotransporter"/>
</dbReference>
<accession>A0A0A1F584</accession>
<dbReference type="EMBL" id="CP009962">
    <property type="protein sequence ID" value="AIY39691.1"/>
    <property type="molecule type" value="Genomic_DNA"/>
</dbReference>
<evidence type="ECO:0000256" key="1">
    <source>
        <dbReference type="ARBA" id="ARBA00004141"/>
    </source>
</evidence>
<feature type="transmembrane region" description="Helical" evidence="5">
    <location>
        <begin position="389"/>
        <end position="412"/>
    </location>
</feature>
<feature type="transmembrane region" description="Helical" evidence="5">
    <location>
        <begin position="348"/>
        <end position="369"/>
    </location>
</feature>
<feature type="transmembrane region" description="Helical" evidence="5">
    <location>
        <begin position="52"/>
        <end position="77"/>
    </location>
</feature>
<keyword evidence="2 5" id="KW-0812">Transmembrane</keyword>
<evidence type="ECO:0000256" key="4">
    <source>
        <dbReference type="ARBA" id="ARBA00023136"/>
    </source>
</evidence>
<evidence type="ECO:0000256" key="2">
    <source>
        <dbReference type="ARBA" id="ARBA00022692"/>
    </source>
</evidence>
<dbReference type="PROSITE" id="PS50850">
    <property type="entry name" value="MFS"/>
    <property type="match status" value="1"/>
</dbReference>